<dbReference type="GO" id="GO:0009252">
    <property type="term" value="P:peptidoglycan biosynthetic process"/>
    <property type="evidence" value="ECO:0007669"/>
    <property type="project" value="UniProtKB-KW"/>
</dbReference>
<sequence length="969" mass="108291">MLEKKMILCFYRHMRGRTVFLYIYLIIVFTVLVAGSAMLGYLLAETAAVKQSEQFTAFNPDLPTRILDIRGDLITEFSSNEKREIIKFEQIPPALINALLVREDRSFYRHRGFTLKAIFRAVIGKLTHRTLGGGSTITQQIAGLLYCDRTDMSISRKIKELWWAIQMERRYSKDEILELYLNKVYFGGGTYGVSAACRFYFGHSVAEITPAEAAILVIQLSSPAKYNPFEYPNVVQERQSYVLDEMVRLGYLTKEERDESYDEYWAHFDYTRTASSAWFNREDKARWFSEYVRRQLETMMYGTMDFYSDGYIVHTTCDLRHQAAAEKEMGDYIRIANTRVKNTRSHRFAQSELYSNITALVSLAFNIPALHIDSERVQAKTLSYYRSDLNPIVDMAAMLFGLNNLKITGTKSTAKVQDELARKTVEGTLICLENNTGYITALVGGSRFDESNQMIRATQGRVQPGSSFKPLLYSAAFDTKLITPATVLEDTPQVFQNQSGVPYIPNNYAGHWQGTVLAWRALARSLNIPAIKVLDTIGFDAAITRSAALLGITDQDEIDRTFPRVYPLALGVISVAPIQMAKAFAIFGNQGRRVDPIAIRTVENRNGTIVMDPERDLRLEQRRRGTAMQVISPQNAYLMTSVLQKTITAGTLMTASGSGSKFRFKDKKSGKYFSMPIAGKTGTTQNWSDAWAIGYSPYYTAAVWFGYDKGGQSLGLDNTGAMLAGPPWANFMKAIHEDMPYRDFIRPETGLTTVSVCSKSGMLQTPYCNEGTVSLYFLSGTEPTEACTYHEANNVLLEIAKDRLRKSNYSTGQTPVDIIKTDVLIDPRIFEDPEPSKHRRTGNASSYTTDPFITDELTVPSDSSNVLEPDPLLHSGEDNSSTEPPVLTPQQEQNTQNPGIQPGQTSGQSGVNNTIQPPIPQTHPDSGTIDEGTPVPSFPPIESDPSGSESETQEQNNGAIQGEGINPWL</sequence>
<dbReference type="InterPro" id="IPR012338">
    <property type="entry name" value="Beta-lactam/transpept-like"/>
</dbReference>
<dbReference type="Pfam" id="PF00912">
    <property type="entry name" value="Transgly"/>
    <property type="match status" value="1"/>
</dbReference>
<keyword evidence="12" id="KW-0573">Peptidoglycan synthesis</keyword>
<gene>
    <name evidence="23" type="ORF">GWP43_07985</name>
</gene>
<keyword evidence="6" id="KW-0645">Protease</keyword>
<evidence type="ECO:0000256" key="18">
    <source>
        <dbReference type="ARBA" id="ARBA00049902"/>
    </source>
</evidence>
<comment type="similarity">
    <text evidence="3">In the C-terminal section; belongs to the transpeptidase family.</text>
</comment>
<comment type="similarity">
    <text evidence="4">In the N-terminal section; belongs to the glycosyltransferase 51 family.</text>
</comment>
<dbReference type="KEGG" id="trz:GWP43_07985"/>
<dbReference type="GO" id="GO:0071555">
    <property type="term" value="P:cell wall organization"/>
    <property type="evidence" value="ECO:0007669"/>
    <property type="project" value="UniProtKB-KW"/>
</dbReference>
<evidence type="ECO:0000259" key="22">
    <source>
        <dbReference type="Pfam" id="PF00912"/>
    </source>
</evidence>
<keyword evidence="16" id="KW-0961">Cell wall biogenesis/degradation</keyword>
<keyword evidence="9 20" id="KW-0812">Transmembrane</keyword>
<evidence type="ECO:0000256" key="11">
    <source>
        <dbReference type="ARBA" id="ARBA00022960"/>
    </source>
</evidence>
<feature type="domain" description="Penicillin-binding protein transpeptidase" evidence="21">
    <location>
        <begin position="427"/>
        <end position="707"/>
    </location>
</feature>
<evidence type="ECO:0000256" key="16">
    <source>
        <dbReference type="ARBA" id="ARBA00023316"/>
    </source>
</evidence>
<keyword evidence="11" id="KW-0133">Cell shape</keyword>
<dbReference type="GO" id="GO:0008658">
    <property type="term" value="F:penicillin binding"/>
    <property type="evidence" value="ECO:0007669"/>
    <property type="project" value="InterPro"/>
</dbReference>
<keyword evidence="7" id="KW-0328">Glycosyltransferase</keyword>
<keyword evidence="13 20" id="KW-1133">Transmembrane helix</keyword>
<proteinExistence type="inferred from homology"/>
<evidence type="ECO:0000259" key="21">
    <source>
        <dbReference type="Pfam" id="PF00905"/>
    </source>
</evidence>
<comment type="catalytic activity">
    <reaction evidence="18">
        <text>[GlcNAc-(1-&gt;4)-Mur2Ac(oyl-L-Ala-gamma-D-Glu-L-Lys-D-Ala-D-Ala)](n)-di-trans,octa-cis-undecaprenyl diphosphate + beta-D-GlcNAc-(1-&gt;4)-Mur2Ac(oyl-L-Ala-gamma-D-Glu-L-Lys-D-Ala-D-Ala)-di-trans,octa-cis-undecaprenyl diphosphate = [GlcNAc-(1-&gt;4)-Mur2Ac(oyl-L-Ala-gamma-D-Glu-L-Lys-D-Ala-D-Ala)](n+1)-di-trans,octa-cis-undecaprenyl diphosphate + di-trans,octa-cis-undecaprenyl diphosphate + H(+)</text>
        <dbReference type="Rhea" id="RHEA:23708"/>
        <dbReference type="Rhea" id="RHEA-COMP:9602"/>
        <dbReference type="Rhea" id="RHEA-COMP:9603"/>
        <dbReference type="ChEBI" id="CHEBI:15378"/>
        <dbReference type="ChEBI" id="CHEBI:58405"/>
        <dbReference type="ChEBI" id="CHEBI:60033"/>
        <dbReference type="ChEBI" id="CHEBI:78435"/>
        <dbReference type="EC" id="2.4.99.28"/>
    </reaction>
</comment>
<dbReference type="PANTHER" id="PTHR32282:SF27">
    <property type="entry name" value="PENICILLIN-BINDING PROTEIN 1A"/>
    <property type="match status" value="1"/>
</dbReference>
<evidence type="ECO:0000256" key="2">
    <source>
        <dbReference type="ARBA" id="ARBA00004752"/>
    </source>
</evidence>
<dbReference type="EC" id="2.4.99.28" evidence="17"/>
<accession>A0A6P1Y1P9</accession>
<evidence type="ECO:0000256" key="13">
    <source>
        <dbReference type="ARBA" id="ARBA00022989"/>
    </source>
</evidence>
<name>A0A6P1Y1P9_9SPIR</name>
<evidence type="ECO:0000256" key="1">
    <source>
        <dbReference type="ARBA" id="ARBA00004370"/>
    </source>
</evidence>
<dbReference type="Pfam" id="PF00905">
    <property type="entry name" value="Transpeptidase"/>
    <property type="match status" value="1"/>
</dbReference>
<feature type="domain" description="Glycosyl transferase family 51" evidence="22">
    <location>
        <begin position="71"/>
        <end position="246"/>
    </location>
</feature>
<dbReference type="Gene3D" id="3.40.710.10">
    <property type="entry name" value="DD-peptidase/beta-lactamase superfamily"/>
    <property type="match status" value="2"/>
</dbReference>
<dbReference type="InterPro" id="IPR001264">
    <property type="entry name" value="Glyco_trans_51"/>
</dbReference>
<evidence type="ECO:0000256" key="9">
    <source>
        <dbReference type="ARBA" id="ARBA00022692"/>
    </source>
</evidence>
<comment type="pathway">
    <text evidence="2">Cell wall biogenesis; peptidoglycan biosynthesis.</text>
</comment>
<evidence type="ECO:0000313" key="23">
    <source>
        <dbReference type="EMBL" id="QHX43394.1"/>
    </source>
</evidence>
<dbReference type="EMBL" id="CP048020">
    <property type="protein sequence ID" value="QHX43394.1"/>
    <property type="molecule type" value="Genomic_DNA"/>
</dbReference>
<dbReference type="GO" id="GO:0006508">
    <property type="term" value="P:proteolysis"/>
    <property type="evidence" value="ECO:0007669"/>
    <property type="project" value="UniProtKB-KW"/>
</dbReference>
<protein>
    <recommendedName>
        <fullName evidence="17">peptidoglycan glycosyltransferase</fullName>
        <ecNumber evidence="17">2.4.99.28</ecNumber>
    </recommendedName>
</protein>
<dbReference type="InterPro" id="IPR023346">
    <property type="entry name" value="Lysozyme-like_dom_sf"/>
</dbReference>
<keyword evidence="14 20" id="KW-0472">Membrane</keyword>
<evidence type="ECO:0000256" key="20">
    <source>
        <dbReference type="SAM" id="Phobius"/>
    </source>
</evidence>
<dbReference type="Proteomes" id="UP000464374">
    <property type="component" value="Chromosome"/>
</dbReference>
<dbReference type="AlphaFoldDB" id="A0A6P1Y1P9"/>
<evidence type="ECO:0000256" key="17">
    <source>
        <dbReference type="ARBA" id="ARBA00044770"/>
    </source>
</evidence>
<evidence type="ECO:0000256" key="5">
    <source>
        <dbReference type="ARBA" id="ARBA00022645"/>
    </source>
</evidence>
<dbReference type="GO" id="GO:0004180">
    <property type="term" value="F:carboxypeptidase activity"/>
    <property type="evidence" value="ECO:0007669"/>
    <property type="project" value="UniProtKB-KW"/>
</dbReference>
<keyword evidence="15" id="KW-0511">Multifunctional enzyme</keyword>
<evidence type="ECO:0000313" key="24">
    <source>
        <dbReference type="Proteomes" id="UP000464374"/>
    </source>
</evidence>
<evidence type="ECO:0000256" key="7">
    <source>
        <dbReference type="ARBA" id="ARBA00022676"/>
    </source>
</evidence>
<evidence type="ECO:0000256" key="19">
    <source>
        <dbReference type="SAM" id="MobiDB-lite"/>
    </source>
</evidence>
<dbReference type="InterPro" id="IPR001460">
    <property type="entry name" value="PCN-bd_Tpept"/>
</dbReference>
<dbReference type="SUPFAM" id="SSF56601">
    <property type="entry name" value="beta-lactamase/transpeptidase-like"/>
    <property type="match status" value="1"/>
</dbReference>
<dbReference type="InterPro" id="IPR050396">
    <property type="entry name" value="Glycosyltr_51/Transpeptidase"/>
</dbReference>
<dbReference type="GO" id="GO:0008955">
    <property type="term" value="F:peptidoglycan glycosyltransferase activity"/>
    <property type="evidence" value="ECO:0007669"/>
    <property type="project" value="UniProtKB-EC"/>
</dbReference>
<feature type="compositionally biased region" description="Polar residues" evidence="19">
    <location>
        <begin position="945"/>
        <end position="959"/>
    </location>
</feature>
<dbReference type="GO" id="GO:0008360">
    <property type="term" value="P:regulation of cell shape"/>
    <property type="evidence" value="ECO:0007669"/>
    <property type="project" value="UniProtKB-KW"/>
</dbReference>
<feature type="compositionally biased region" description="Polar residues" evidence="19">
    <location>
        <begin position="842"/>
        <end position="851"/>
    </location>
</feature>
<organism evidence="23 24">
    <name type="scientific">Treponema vincentii</name>
    <dbReference type="NCBI Taxonomy" id="69710"/>
    <lineage>
        <taxon>Bacteria</taxon>
        <taxon>Pseudomonadati</taxon>
        <taxon>Spirochaetota</taxon>
        <taxon>Spirochaetia</taxon>
        <taxon>Spirochaetales</taxon>
        <taxon>Treponemataceae</taxon>
        <taxon>Treponema</taxon>
    </lineage>
</organism>
<dbReference type="GO" id="GO:0030288">
    <property type="term" value="C:outer membrane-bounded periplasmic space"/>
    <property type="evidence" value="ECO:0007669"/>
    <property type="project" value="TreeGrafter"/>
</dbReference>
<evidence type="ECO:0000256" key="6">
    <source>
        <dbReference type="ARBA" id="ARBA00022670"/>
    </source>
</evidence>
<evidence type="ECO:0000256" key="3">
    <source>
        <dbReference type="ARBA" id="ARBA00007090"/>
    </source>
</evidence>
<evidence type="ECO:0000256" key="4">
    <source>
        <dbReference type="ARBA" id="ARBA00007739"/>
    </source>
</evidence>
<evidence type="ECO:0000256" key="14">
    <source>
        <dbReference type="ARBA" id="ARBA00023136"/>
    </source>
</evidence>
<dbReference type="InterPro" id="IPR036950">
    <property type="entry name" value="PBP_transglycosylase"/>
</dbReference>
<keyword evidence="5" id="KW-0121">Carboxypeptidase</keyword>
<dbReference type="NCBIfam" id="TIGR02074">
    <property type="entry name" value="PBP_1a_fam"/>
    <property type="match status" value="1"/>
</dbReference>
<dbReference type="PANTHER" id="PTHR32282">
    <property type="entry name" value="BINDING PROTEIN TRANSPEPTIDASE, PUTATIVE-RELATED"/>
    <property type="match status" value="1"/>
</dbReference>
<keyword evidence="8" id="KW-0808">Transferase</keyword>
<feature type="region of interest" description="Disordered" evidence="19">
    <location>
        <begin position="830"/>
        <end position="969"/>
    </location>
</feature>
<evidence type="ECO:0000256" key="10">
    <source>
        <dbReference type="ARBA" id="ARBA00022801"/>
    </source>
</evidence>
<comment type="subcellular location">
    <subcellularLocation>
        <location evidence="1">Membrane</location>
    </subcellularLocation>
</comment>
<dbReference type="SUPFAM" id="SSF53955">
    <property type="entry name" value="Lysozyme-like"/>
    <property type="match status" value="1"/>
</dbReference>
<evidence type="ECO:0000256" key="12">
    <source>
        <dbReference type="ARBA" id="ARBA00022984"/>
    </source>
</evidence>
<evidence type="ECO:0000256" key="15">
    <source>
        <dbReference type="ARBA" id="ARBA00023268"/>
    </source>
</evidence>
<dbReference type="GO" id="GO:0016020">
    <property type="term" value="C:membrane"/>
    <property type="evidence" value="ECO:0007669"/>
    <property type="project" value="UniProtKB-SubCell"/>
</dbReference>
<feature type="transmembrane region" description="Helical" evidence="20">
    <location>
        <begin position="21"/>
        <end position="44"/>
    </location>
</feature>
<evidence type="ECO:0000256" key="8">
    <source>
        <dbReference type="ARBA" id="ARBA00022679"/>
    </source>
</evidence>
<feature type="compositionally biased region" description="Polar residues" evidence="19">
    <location>
        <begin position="878"/>
        <end position="916"/>
    </location>
</feature>
<reference evidence="23 24" key="1">
    <citation type="submission" date="2020-01" db="EMBL/GenBank/DDBJ databases">
        <title>Complete genome sequence of a human oral phylogroup 1 Treponema sp. strain ATCC 700766, originally isolated from periodontitis dental plaque.</title>
        <authorList>
            <person name="Chan Y."/>
            <person name="Huo Y.-B."/>
            <person name="Yu X.-L."/>
            <person name="Zeng H."/>
            <person name="Leung W.-K."/>
            <person name="Watt R.M."/>
        </authorList>
    </citation>
    <scope>NUCLEOTIDE SEQUENCE [LARGE SCALE GENOMIC DNA]</scope>
    <source>
        <strain evidence="23 24">OMZ 804</strain>
    </source>
</reference>
<keyword evidence="10" id="KW-0378">Hydrolase</keyword>
<dbReference type="Gene3D" id="1.10.3810.10">
    <property type="entry name" value="Biosynthetic peptidoglycan transglycosylase-like"/>
    <property type="match status" value="1"/>
</dbReference>